<dbReference type="KEGG" id="gsn:YC6258_03097"/>
<organism evidence="1 2">
    <name type="scientific">Gynuella sunshinyii YC6258</name>
    <dbReference type="NCBI Taxonomy" id="1445510"/>
    <lineage>
        <taxon>Bacteria</taxon>
        <taxon>Pseudomonadati</taxon>
        <taxon>Pseudomonadota</taxon>
        <taxon>Gammaproteobacteria</taxon>
        <taxon>Oceanospirillales</taxon>
        <taxon>Saccharospirillaceae</taxon>
        <taxon>Gynuella</taxon>
    </lineage>
</organism>
<dbReference type="HOGENOM" id="CLU_2069800_0_0_6"/>
<gene>
    <name evidence="1" type="ORF">YC6258_03097</name>
</gene>
<evidence type="ECO:0000313" key="2">
    <source>
        <dbReference type="Proteomes" id="UP000032266"/>
    </source>
</evidence>
<dbReference type="EMBL" id="CP007142">
    <property type="protein sequence ID" value="AJQ95133.1"/>
    <property type="molecule type" value="Genomic_DNA"/>
</dbReference>
<dbReference type="STRING" id="1445510.YC6258_03097"/>
<dbReference type="Proteomes" id="UP000032266">
    <property type="component" value="Chromosome"/>
</dbReference>
<protein>
    <submittedName>
        <fullName evidence="1">Uncharacterized protein</fullName>
    </submittedName>
</protein>
<accession>A0A0C5VP12</accession>
<proteinExistence type="predicted"/>
<name>A0A0C5VP12_9GAMM</name>
<dbReference type="AlphaFoldDB" id="A0A0C5VP12"/>
<reference evidence="1 2" key="1">
    <citation type="submission" date="2014-01" db="EMBL/GenBank/DDBJ databases">
        <title>Full genme sequencing of cellulolytic bacterium Gynuella sunshinyii YC6258T gen. nov., sp. nov.</title>
        <authorList>
            <person name="Khan H."/>
            <person name="Chung E.J."/>
            <person name="Chung Y.R."/>
        </authorList>
    </citation>
    <scope>NUCLEOTIDE SEQUENCE [LARGE SCALE GENOMIC DNA]</scope>
    <source>
        <strain evidence="1 2">YC6258</strain>
    </source>
</reference>
<dbReference type="RefSeq" id="WP_044617499.1">
    <property type="nucleotide sequence ID" value="NZ_CP007142.1"/>
</dbReference>
<keyword evidence="2" id="KW-1185">Reference proteome</keyword>
<evidence type="ECO:0000313" key="1">
    <source>
        <dbReference type="EMBL" id="AJQ95133.1"/>
    </source>
</evidence>
<sequence>MTENMIAQLKKLQAIKESLHHAHLPKQKALELLQVLDHIEAENKSLSYQLTSVRVITSNLLVESAKAGLPGALTGLGAEHIDHVATPLHEGTLILQQLVHELVSQLQQQIEHRPPPSS</sequence>